<dbReference type="AlphaFoldDB" id="A0A848N187"/>
<dbReference type="EMBL" id="JABCAG010000151">
    <property type="protein sequence ID" value="NMP59940.1"/>
    <property type="molecule type" value="Genomic_DNA"/>
</dbReference>
<evidence type="ECO:0000313" key="3">
    <source>
        <dbReference type="EMBL" id="NMP59940.1"/>
    </source>
</evidence>
<evidence type="ECO:0000259" key="2">
    <source>
        <dbReference type="Pfam" id="PF13731"/>
    </source>
</evidence>
<name>A0A848N187_ENTMU</name>
<feature type="non-terminal residue" evidence="3">
    <location>
        <position position="1"/>
    </location>
</feature>
<dbReference type="InterPro" id="IPR027994">
    <property type="entry name" value="WxL_dom"/>
</dbReference>
<accession>A0A848N187</accession>
<feature type="region of interest" description="Disordered" evidence="1">
    <location>
        <begin position="210"/>
        <end position="240"/>
    </location>
</feature>
<comment type="caution">
    <text evidence="3">The sequence shown here is derived from an EMBL/GenBank/DDBJ whole genome shotgun (WGS) entry which is preliminary data.</text>
</comment>
<reference evidence="3 4" key="1">
    <citation type="submission" date="2020-04" db="EMBL/GenBank/DDBJ databases">
        <authorList>
            <person name="Abaymova A."/>
            <person name="Teymurazov M."/>
            <person name="Tazyna O."/>
            <person name="Chatushin Y."/>
            <person name="Svetoch E."/>
            <person name="Pereligyn V."/>
            <person name="Pohylenko V."/>
            <person name="Platonov M."/>
            <person name="Kartsev N."/>
            <person name="Skryabin Y."/>
            <person name="Sizova A."/>
            <person name="Solomentsev V."/>
            <person name="Kislichkina A."/>
            <person name="Bogun A."/>
        </authorList>
    </citation>
    <scope>NUCLEOTIDE SEQUENCE [LARGE SCALE GENOMIC DNA]</scope>
    <source>
        <strain evidence="4">SCPM-O-B-8398 (E28)</strain>
    </source>
</reference>
<sequence>AWDGEAIVTVEVESPSGETTQEYTAQTVGDTNESPGISIYDEEPRGGLFEIDLDEPLEAGSKVRISKVELTSGELTDGFEHQILTGTVEVFPIIPPTPAQFSSSIIAQNSTMIQGVTDNLDAEVTATHNGKPLNTETVKVDPDGRFRLNLSEVSLEMDDEIQVFLRDAEGSAEAAGIINPPETNNDRGNINPDTELTFHDVTFEPATTLIVGDTGPVSPVDPLDPEVEVNPENKPDLPEDQGPLSIDFVSSFNFGSQPITVNDQTYYAQPQRLLNADGTVNETEERPNYVQISDRRPENDRNGWQLAVTQNDQFTATNNRELNGARLRLTNQQLATA</sequence>
<proteinExistence type="predicted"/>
<feature type="domain" description="WxL" evidence="2">
    <location>
        <begin position="198"/>
        <end position="335"/>
    </location>
</feature>
<dbReference type="RefSeq" id="WP_169059348.1">
    <property type="nucleotide sequence ID" value="NZ_JABCAG010000151.1"/>
</dbReference>
<dbReference type="Proteomes" id="UP000557857">
    <property type="component" value="Unassembled WGS sequence"/>
</dbReference>
<evidence type="ECO:0000313" key="4">
    <source>
        <dbReference type="Proteomes" id="UP000557857"/>
    </source>
</evidence>
<organism evidence="3 4">
    <name type="scientific">Enterococcus mundtii</name>
    <dbReference type="NCBI Taxonomy" id="53346"/>
    <lineage>
        <taxon>Bacteria</taxon>
        <taxon>Bacillati</taxon>
        <taxon>Bacillota</taxon>
        <taxon>Bacilli</taxon>
        <taxon>Lactobacillales</taxon>
        <taxon>Enterococcaceae</taxon>
        <taxon>Enterococcus</taxon>
    </lineage>
</organism>
<feature type="non-terminal residue" evidence="3">
    <location>
        <position position="337"/>
    </location>
</feature>
<protein>
    <submittedName>
        <fullName evidence="3">WxL domain-containing protein</fullName>
    </submittedName>
</protein>
<dbReference type="Pfam" id="PF13731">
    <property type="entry name" value="WxL"/>
    <property type="match status" value="1"/>
</dbReference>
<gene>
    <name evidence="3" type="ORF">HI921_16085</name>
</gene>
<evidence type="ECO:0000256" key="1">
    <source>
        <dbReference type="SAM" id="MobiDB-lite"/>
    </source>
</evidence>